<dbReference type="Proteomes" id="UP000594468">
    <property type="component" value="Chromosome"/>
</dbReference>
<evidence type="ECO:0000313" key="1">
    <source>
        <dbReference type="EMBL" id="QPC83238.1"/>
    </source>
</evidence>
<gene>
    <name evidence="1" type="ORF">G4Y79_02355</name>
</gene>
<reference evidence="1 2" key="1">
    <citation type="submission" date="2020-02" db="EMBL/GenBank/DDBJ databases">
        <authorList>
            <person name="Zheng R.K."/>
            <person name="Sun C.M."/>
        </authorList>
    </citation>
    <scope>NUCLEOTIDE SEQUENCE [LARGE SCALE GENOMIC DNA]</scope>
    <source>
        <strain evidence="2">rifampicinis</strain>
    </source>
</reference>
<keyword evidence="2" id="KW-1185">Reference proteome</keyword>
<dbReference type="AlphaFoldDB" id="A0A7S8EA57"/>
<dbReference type="KEGG" id="pmet:G4Y79_02355"/>
<dbReference type="EMBL" id="CP062983">
    <property type="protein sequence ID" value="QPC83238.1"/>
    <property type="molecule type" value="Genomic_DNA"/>
</dbReference>
<dbReference type="RefSeq" id="WP_195171305.1">
    <property type="nucleotide sequence ID" value="NZ_CP062983.1"/>
</dbReference>
<accession>A0A7S8EA57</accession>
<evidence type="ECO:0000313" key="2">
    <source>
        <dbReference type="Proteomes" id="UP000594468"/>
    </source>
</evidence>
<name>A0A7S8EA57_9CHLR</name>
<protein>
    <submittedName>
        <fullName evidence="1">Uncharacterized protein</fullName>
    </submittedName>
</protein>
<sequence>MSQPMPVAVFEIKQYMVIFRQLERREFNGVEAQIRGIVRCTGVKPDTNSEFRLDVYFLTTESAVPDPVVNLDENSGAIFFPISDMAVFVDVLRNEKPIYGHLRGDRPEWTSITTTNEPVGVGDEDE</sequence>
<proteinExistence type="predicted"/>
<organism evidence="1 2">
    <name type="scientific">Phototrophicus methaneseepsis</name>
    <dbReference type="NCBI Taxonomy" id="2710758"/>
    <lineage>
        <taxon>Bacteria</taxon>
        <taxon>Bacillati</taxon>
        <taxon>Chloroflexota</taxon>
        <taxon>Candidatus Thermofontia</taxon>
        <taxon>Phototrophicales</taxon>
        <taxon>Phototrophicaceae</taxon>
        <taxon>Phototrophicus</taxon>
    </lineage>
</organism>